<gene>
    <name evidence="2" type="ORF">DI53_3836</name>
</gene>
<evidence type="ECO:0000313" key="3">
    <source>
        <dbReference type="Proteomes" id="UP000031802"/>
    </source>
</evidence>
<evidence type="ECO:0000256" key="1">
    <source>
        <dbReference type="SAM" id="SignalP"/>
    </source>
</evidence>
<evidence type="ECO:0000313" key="2">
    <source>
        <dbReference type="EMBL" id="KGE12347.1"/>
    </source>
</evidence>
<reference evidence="3" key="1">
    <citation type="submission" date="2014-04" db="EMBL/GenBank/DDBJ databases">
        <title>Whole-Genome optical mapping and complete genome sequence of Sphingobacterium deserti sp. nov., a new spaces isolated from desert in the west of China.</title>
        <authorList>
            <person name="Teng C."/>
            <person name="Zhou Z."/>
            <person name="Li X."/>
            <person name="Chen M."/>
            <person name="Lin M."/>
            <person name="Wang L."/>
            <person name="Su S."/>
            <person name="Zhang C."/>
            <person name="Zhang W."/>
        </authorList>
    </citation>
    <scope>NUCLEOTIDE SEQUENCE [LARGE SCALE GENOMIC DNA]</scope>
    <source>
        <strain evidence="3">ACCC05744</strain>
    </source>
</reference>
<sequence>MKRLYTYIILLSSVIAHSSCTKTEDLAPLPQDKITVFKVANLPDDNVIYGAVDNQKNTVTVYIPYYYSLVVIDPEIEVSNGAKLEGEILPVLVAEEEQTYTVIAANGGKRTYKLIIESQNTPSFEAAWVSTSTFSLRKAPFTSLVGILGNFGHTNTAATGITLINQETGERLAMPVLNSLKPDNQGFYVLINEGNIDAHRIPADAKAGVYDVEVRNLNHVYKLKEPLNIRYVQPNPHIPLAGVQLSKNADWKIGPALGTVFLDPKSAKVTINGKDYPLTIKSHSRTELILTLPTDLPVGTFPNVNVAFEFEGWNAANKPTTLMVSGT</sequence>
<name>A0A0B8SYL9_9SPHI</name>
<dbReference type="OrthoDB" id="674886at2"/>
<keyword evidence="3" id="KW-1185">Reference proteome</keyword>
<dbReference type="Gene3D" id="2.60.40.2340">
    <property type="match status" value="1"/>
</dbReference>
<proteinExistence type="predicted"/>
<keyword evidence="1" id="KW-0732">Signal</keyword>
<protein>
    <submittedName>
        <fullName evidence="2">Uncharacterized protein</fullName>
    </submittedName>
</protein>
<dbReference type="EMBL" id="JJMU01000072">
    <property type="protein sequence ID" value="KGE12347.1"/>
    <property type="molecule type" value="Genomic_DNA"/>
</dbReference>
<dbReference type="AlphaFoldDB" id="A0A0B8SYL9"/>
<feature type="chain" id="PRO_5002124281" evidence="1">
    <location>
        <begin position="19"/>
        <end position="327"/>
    </location>
</feature>
<accession>A0A0B8SYL9</accession>
<comment type="caution">
    <text evidence="2">The sequence shown here is derived from an EMBL/GenBank/DDBJ whole genome shotgun (WGS) entry which is preliminary data.</text>
</comment>
<dbReference type="PATRIC" id="fig|1229276.3.peg.3972"/>
<feature type="signal peptide" evidence="1">
    <location>
        <begin position="1"/>
        <end position="18"/>
    </location>
</feature>
<dbReference type="RefSeq" id="WP_052072575.1">
    <property type="nucleotide sequence ID" value="NZ_JJMU01000072.1"/>
</dbReference>
<organism evidence="2 3">
    <name type="scientific">Sphingobacterium deserti</name>
    <dbReference type="NCBI Taxonomy" id="1229276"/>
    <lineage>
        <taxon>Bacteria</taxon>
        <taxon>Pseudomonadati</taxon>
        <taxon>Bacteroidota</taxon>
        <taxon>Sphingobacteriia</taxon>
        <taxon>Sphingobacteriales</taxon>
        <taxon>Sphingobacteriaceae</taxon>
        <taxon>Sphingobacterium</taxon>
    </lineage>
</organism>
<dbReference type="Proteomes" id="UP000031802">
    <property type="component" value="Unassembled WGS sequence"/>
</dbReference>
<dbReference type="STRING" id="1229276.DI53_3836"/>
<dbReference type="eggNOG" id="ENOG5033DXU">
    <property type="taxonomic scope" value="Bacteria"/>
</dbReference>
<reference evidence="2 3" key="2">
    <citation type="journal article" date="2015" name="PLoS ONE">
        <title>Whole-Genome Optical Mapping and Finished Genome Sequence of Sphingobacterium deserti sp. nov., a New Species Isolated from the Western Desert of China.</title>
        <authorList>
            <person name="Teng C."/>
            <person name="Zhou Z."/>
            <person name="Molnar I."/>
            <person name="Li X."/>
            <person name="Tang R."/>
            <person name="Chen M."/>
            <person name="Wang L."/>
            <person name="Su S."/>
            <person name="Zhang W."/>
            <person name="Lin M."/>
        </authorList>
    </citation>
    <scope>NUCLEOTIDE SEQUENCE [LARGE SCALE GENOMIC DNA]</scope>
    <source>
        <strain evidence="3">ACCC05744</strain>
    </source>
</reference>